<dbReference type="AlphaFoldDB" id="A0A3S5C8Y4"/>
<reference evidence="1" key="1">
    <citation type="submission" date="2018-11" db="EMBL/GenBank/DDBJ databases">
        <authorList>
            <consortium name="Pathogen Informatics"/>
        </authorList>
    </citation>
    <scope>NUCLEOTIDE SEQUENCE</scope>
</reference>
<sequence>MTNLLCRAALASVWPERLGFVLFCPVLFCPVLSCPVLSCPILSGPVQHGPGRAGQGRGRSDQAGPVYRPEIMPDVLPMLQSLPATLAHLSVVYRHAWIICSTFIPTGRLVSDLEQSRSIEAALAASFSSSRAALNCRPLAQLVCVAFGRRFCDRPSRRRSDRTASSRCQIKYTLEA</sequence>
<proteinExistence type="predicted"/>
<keyword evidence="2" id="KW-1185">Reference proteome</keyword>
<evidence type="ECO:0000313" key="2">
    <source>
        <dbReference type="Proteomes" id="UP000784294"/>
    </source>
</evidence>
<dbReference type="OrthoDB" id="5429020at2759"/>
<name>A0A3S5C8Y4_9PLAT</name>
<gene>
    <name evidence="1" type="ORF">PXEA_LOCUS36514</name>
</gene>
<dbReference type="Proteomes" id="UP000784294">
    <property type="component" value="Unassembled WGS sequence"/>
</dbReference>
<accession>A0A3S5C8Y4</accession>
<dbReference type="EMBL" id="CAAALY010278644">
    <property type="protein sequence ID" value="VEL43074.1"/>
    <property type="molecule type" value="Genomic_DNA"/>
</dbReference>
<protein>
    <submittedName>
        <fullName evidence="1">Uncharacterized protein</fullName>
    </submittedName>
</protein>
<evidence type="ECO:0000313" key="1">
    <source>
        <dbReference type="EMBL" id="VEL43074.1"/>
    </source>
</evidence>
<comment type="caution">
    <text evidence="1">The sequence shown here is derived from an EMBL/GenBank/DDBJ whole genome shotgun (WGS) entry which is preliminary data.</text>
</comment>
<organism evidence="1 2">
    <name type="scientific">Protopolystoma xenopodis</name>
    <dbReference type="NCBI Taxonomy" id="117903"/>
    <lineage>
        <taxon>Eukaryota</taxon>
        <taxon>Metazoa</taxon>
        <taxon>Spiralia</taxon>
        <taxon>Lophotrochozoa</taxon>
        <taxon>Platyhelminthes</taxon>
        <taxon>Monogenea</taxon>
        <taxon>Polyopisthocotylea</taxon>
        <taxon>Polystomatidea</taxon>
        <taxon>Polystomatidae</taxon>
        <taxon>Protopolystoma</taxon>
    </lineage>
</organism>